<dbReference type="FunFam" id="2.20.100.10:FF:000007">
    <property type="entry name" value="Thrombospondin 1"/>
    <property type="match status" value="1"/>
</dbReference>
<dbReference type="Pfam" id="PF00090">
    <property type="entry name" value="TSP_1"/>
    <property type="match status" value="2"/>
</dbReference>
<dbReference type="EMBL" id="CVRI01000047">
    <property type="protein sequence ID" value="CRK98212.1"/>
    <property type="molecule type" value="Genomic_DNA"/>
</dbReference>
<evidence type="ECO:0000256" key="5">
    <source>
        <dbReference type="ARBA" id="ARBA00023157"/>
    </source>
</evidence>
<dbReference type="SMART" id="SM00409">
    <property type="entry name" value="IG"/>
    <property type="match status" value="2"/>
</dbReference>
<dbReference type="InterPro" id="IPR003599">
    <property type="entry name" value="Ig_sub"/>
</dbReference>
<dbReference type="OrthoDB" id="7787422at2759"/>
<gene>
    <name evidence="7" type="primary">similar to Hemicentin-1</name>
    <name evidence="7" type="ORF">CLUMA_CG011575</name>
</gene>
<evidence type="ECO:0000256" key="1">
    <source>
        <dbReference type="ARBA" id="ARBA00004613"/>
    </source>
</evidence>
<keyword evidence="3" id="KW-0732">Signal</keyword>
<dbReference type="SMART" id="SM00209">
    <property type="entry name" value="TSP1"/>
    <property type="match status" value="3"/>
</dbReference>
<dbReference type="PANTHER" id="PTHR22906:SF43">
    <property type="entry name" value="PROPERDIN"/>
    <property type="match status" value="1"/>
</dbReference>
<dbReference type="PRINTS" id="PR01705">
    <property type="entry name" value="TSP1REPEAT"/>
</dbReference>
<reference evidence="7 8" key="1">
    <citation type="submission" date="2015-04" db="EMBL/GenBank/DDBJ databases">
        <authorList>
            <person name="Syromyatnikov M.Y."/>
            <person name="Popov V.N."/>
        </authorList>
    </citation>
    <scope>NUCLEOTIDE SEQUENCE [LARGE SCALE GENOMIC DNA]</scope>
</reference>
<dbReference type="InterPro" id="IPR003598">
    <property type="entry name" value="Ig_sub2"/>
</dbReference>
<dbReference type="Proteomes" id="UP000183832">
    <property type="component" value="Unassembled WGS sequence"/>
</dbReference>
<keyword evidence="8" id="KW-1185">Reference proteome</keyword>
<dbReference type="PROSITE" id="PS50835">
    <property type="entry name" value="IG_LIKE"/>
    <property type="match status" value="2"/>
</dbReference>
<dbReference type="PROSITE" id="PS50092">
    <property type="entry name" value="TSP1"/>
    <property type="match status" value="3"/>
</dbReference>
<dbReference type="InterPro" id="IPR013098">
    <property type="entry name" value="Ig_I-set"/>
</dbReference>
<keyword evidence="4" id="KW-0677">Repeat</keyword>
<comment type="subcellular location">
    <subcellularLocation>
        <location evidence="1">Secreted</location>
    </subcellularLocation>
</comment>
<dbReference type="InterPro" id="IPR018097">
    <property type="entry name" value="EGF_Ca-bd_CS"/>
</dbReference>
<evidence type="ECO:0000256" key="3">
    <source>
        <dbReference type="ARBA" id="ARBA00022729"/>
    </source>
</evidence>
<organism evidence="7 8">
    <name type="scientific">Clunio marinus</name>
    <dbReference type="NCBI Taxonomy" id="568069"/>
    <lineage>
        <taxon>Eukaryota</taxon>
        <taxon>Metazoa</taxon>
        <taxon>Ecdysozoa</taxon>
        <taxon>Arthropoda</taxon>
        <taxon>Hexapoda</taxon>
        <taxon>Insecta</taxon>
        <taxon>Pterygota</taxon>
        <taxon>Neoptera</taxon>
        <taxon>Endopterygota</taxon>
        <taxon>Diptera</taxon>
        <taxon>Nematocera</taxon>
        <taxon>Chironomoidea</taxon>
        <taxon>Chironomidae</taxon>
        <taxon>Clunio</taxon>
    </lineage>
</organism>
<keyword evidence="5" id="KW-1015">Disulfide bond</keyword>
<dbReference type="InterPro" id="IPR052065">
    <property type="entry name" value="Compl_asym_regulator"/>
</dbReference>
<feature type="domain" description="Ig-like" evidence="6">
    <location>
        <begin position="46"/>
        <end position="155"/>
    </location>
</feature>
<dbReference type="CDD" id="cd00054">
    <property type="entry name" value="EGF_CA"/>
    <property type="match status" value="1"/>
</dbReference>
<dbReference type="STRING" id="568069.A0A1J1IF85"/>
<evidence type="ECO:0000313" key="8">
    <source>
        <dbReference type="Proteomes" id="UP000183832"/>
    </source>
</evidence>
<feature type="domain" description="Ig-like" evidence="6">
    <location>
        <begin position="158"/>
        <end position="248"/>
    </location>
</feature>
<protein>
    <submittedName>
        <fullName evidence="7">CLUMA_CG011575, isoform A</fullName>
    </submittedName>
</protein>
<feature type="non-terminal residue" evidence="7">
    <location>
        <position position="1"/>
    </location>
</feature>
<dbReference type="InterPro" id="IPR013783">
    <property type="entry name" value="Ig-like_fold"/>
</dbReference>
<dbReference type="Pfam" id="PF07679">
    <property type="entry name" value="I-set"/>
    <property type="match status" value="1"/>
</dbReference>
<evidence type="ECO:0000313" key="7">
    <source>
        <dbReference type="EMBL" id="CRK98212.1"/>
    </source>
</evidence>
<dbReference type="InterPro" id="IPR049883">
    <property type="entry name" value="NOTCH1_EGF-like"/>
</dbReference>
<dbReference type="SUPFAM" id="SSF82895">
    <property type="entry name" value="TSP-1 type 1 repeat"/>
    <property type="match status" value="3"/>
</dbReference>
<dbReference type="PANTHER" id="PTHR22906">
    <property type="entry name" value="PROPERDIN"/>
    <property type="match status" value="1"/>
</dbReference>
<dbReference type="AlphaFoldDB" id="A0A1J1IF85"/>
<dbReference type="SUPFAM" id="SSF48726">
    <property type="entry name" value="Immunoglobulin"/>
    <property type="match status" value="2"/>
</dbReference>
<dbReference type="GO" id="GO:0005509">
    <property type="term" value="F:calcium ion binding"/>
    <property type="evidence" value="ECO:0007669"/>
    <property type="project" value="InterPro"/>
</dbReference>
<name>A0A1J1IF85_9DIPT</name>
<dbReference type="InterPro" id="IPR036179">
    <property type="entry name" value="Ig-like_dom_sf"/>
</dbReference>
<dbReference type="PROSITE" id="PS01187">
    <property type="entry name" value="EGF_CA"/>
    <property type="match status" value="1"/>
</dbReference>
<evidence type="ECO:0000259" key="6">
    <source>
        <dbReference type="PROSITE" id="PS50835"/>
    </source>
</evidence>
<proteinExistence type="predicted"/>
<dbReference type="InterPro" id="IPR036383">
    <property type="entry name" value="TSP1_rpt_sf"/>
</dbReference>
<evidence type="ECO:0000256" key="4">
    <source>
        <dbReference type="ARBA" id="ARBA00022737"/>
    </source>
</evidence>
<dbReference type="InterPro" id="IPR007110">
    <property type="entry name" value="Ig-like_dom"/>
</dbReference>
<sequence length="607" mass="69637">IKLLNENRFLSIAEAFSWDSGNYSCKGVNQVGEEKLNFKVSVLSPPKFVRYSVEPLLHTNDFKNSKLKHDRRERNTIVVKVMKDEDVTLECLTESSPKAKVHWLKIDFYDSSKNILLDEDEENLFIKSIKESSSFMCYINNTVGNVHKIFQIDVQYAPKLVGDERTEVKHSIKLHHGVNLLCNVEGNPEPQIQWMFNGTKILNSDKRFYFSNDNQIMRIIDINKSNQGKFLCNAVNDYGRLQRVFYVNVEVPIQWSAFGPWTICSVSCGSGGIQYRTRICLLTNGLPATAEDYHCVGENVESRKCNQLACPINGGWGKFSEWSKCPKCIDDAIHELPVTSKRVRKCDSPQPSNGGLDCSGSEIEELECKIDFCPVHGGWSKWSPWSACSKTCGSGHRTRKRECNNPSPKYNGTSCRGENVEFEECKMKLCLAQNLKKSFRSDYEDDFEEKSNESREKYKELAELEIKDEKGNVRNFQFMNHREIEFSSPIRDLMGPNIPKIIVTLDTYKPISEETFLEHLSRLRVVHDEAQTESSSSNNLELDSTESVGKVRKKCIRGFAYNTNNDQCEDINECEEQHQNNCKHDEKCVNVLGSFRCDKKPQRRMKS</sequence>
<dbReference type="Gene3D" id="2.10.25.10">
    <property type="entry name" value="Laminin"/>
    <property type="match status" value="1"/>
</dbReference>
<keyword evidence="2" id="KW-0964">Secreted</keyword>
<dbReference type="InterPro" id="IPR000884">
    <property type="entry name" value="TSP1_rpt"/>
</dbReference>
<dbReference type="Gene3D" id="2.60.40.10">
    <property type="entry name" value="Immunoglobulins"/>
    <property type="match status" value="2"/>
</dbReference>
<evidence type="ECO:0000256" key="2">
    <source>
        <dbReference type="ARBA" id="ARBA00022525"/>
    </source>
</evidence>
<dbReference type="Pfam" id="PF07645">
    <property type="entry name" value="EGF_CA"/>
    <property type="match status" value="1"/>
</dbReference>
<dbReference type="SMART" id="SM00408">
    <property type="entry name" value="IGc2"/>
    <property type="match status" value="2"/>
</dbReference>
<dbReference type="FunFam" id="2.20.100.10:FF:000001">
    <property type="entry name" value="semaphorin-5A isoform X1"/>
    <property type="match status" value="1"/>
</dbReference>
<accession>A0A1J1IF85</accession>
<dbReference type="Gene3D" id="2.20.100.10">
    <property type="entry name" value="Thrombospondin type-1 (TSP1) repeat"/>
    <property type="match status" value="3"/>
</dbReference>